<sequence>MGAPDSKGTAHLTFQTIQIRTVPYSFSSDNWHEQPTNPEKEKVIKGNSDSIALLRSEAASVKVQKAHTRAHELENQLELGVMASLREVLETRTKEIEKKMLELDPRIQGVSSHINVFVMYYMLPSIKADIDLGFEQGKRDWNIGISK</sequence>
<dbReference type="AlphaFoldDB" id="A0A699KX29"/>
<evidence type="ECO:0000313" key="1">
    <source>
        <dbReference type="EMBL" id="GFB06654.1"/>
    </source>
</evidence>
<organism evidence="1">
    <name type="scientific">Tanacetum cinerariifolium</name>
    <name type="common">Dalmatian daisy</name>
    <name type="synonym">Chrysanthemum cinerariifolium</name>
    <dbReference type="NCBI Taxonomy" id="118510"/>
    <lineage>
        <taxon>Eukaryota</taxon>
        <taxon>Viridiplantae</taxon>
        <taxon>Streptophyta</taxon>
        <taxon>Embryophyta</taxon>
        <taxon>Tracheophyta</taxon>
        <taxon>Spermatophyta</taxon>
        <taxon>Magnoliopsida</taxon>
        <taxon>eudicotyledons</taxon>
        <taxon>Gunneridae</taxon>
        <taxon>Pentapetalae</taxon>
        <taxon>asterids</taxon>
        <taxon>campanulids</taxon>
        <taxon>Asterales</taxon>
        <taxon>Asteraceae</taxon>
        <taxon>Asteroideae</taxon>
        <taxon>Anthemideae</taxon>
        <taxon>Anthemidinae</taxon>
        <taxon>Tanacetum</taxon>
    </lineage>
</organism>
<protein>
    <submittedName>
        <fullName evidence="1">Uncharacterized protein</fullName>
    </submittedName>
</protein>
<reference evidence="1" key="1">
    <citation type="journal article" date="2019" name="Sci. Rep.">
        <title>Draft genome of Tanacetum cinerariifolium, the natural source of mosquito coil.</title>
        <authorList>
            <person name="Yamashiro T."/>
            <person name="Shiraishi A."/>
            <person name="Satake H."/>
            <person name="Nakayama K."/>
        </authorList>
    </citation>
    <scope>NUCLEOTIDE SEQUENCE</scope>
</reference>
<accession>A0A699KX29</accession>
<gene>
    <name evidence="1" type="ORF">Tci_678625</name>
</gene>
<proteinExistence type="predicted"/>
<comment type="caution">
    <text evidence="1">The sequence shown here is derived from an EMBL/GenBank/DDBJ whole genome shotgun (WGS) entry which is preliminary data.</text>
</comment>
<name>A0A699KX29_TANCI</name>
<dbReference type="EMBL" id="BKCJ010544807">
    <property type="protein sequence ID" value="GFB06654.1"/>
    <property type="molecule type" value="Genomic_DNA"/>
</dbReference>